<evidence type="ECO:0000313" key="2">
    <source>
        <dbReference type="EMBL" id="MDA7419147.1"/>
    </source>
</evidence>
<dbReference type="InterPro" id="IPR010364">
    <property type="entry name" value="Uncharacterised_IM_CreD"/>
</dbReference>
<protein>
    <submittedName>
        <fullName evidence="2">Cell envelope integrity protein CreD</fullName>
    </submittedName>
</protein>
<accession>A0AAE3T1D2</accession>
<feature type="transmembrane region" description="Helical" evidence="1">
    <location>
        <begin position="354"/>
        <end position="372"/>
    </location>
</feature>
<proteinExistence type="predicted"/>
<evidence type="ECO:0000256" key="1">
    <source>
        <dbReference type="SAM" id="Phobius"/>
    </source>
</evidence>
<keyword evidence="1" id="KW-1133">Transmembrane helix</keyword>
<dbReference type="NCBIfam" id="NF008712">
    <property type="entry name" value="PRK11715.1-1"/>
    <property type="match status" value="1"/>
</dbReference>
<dbReference type="PANTHER" id="PTHR30092">
    <property type="entry name" value="INNER MEMBRANE PROTEIN CRED"/>
    <property type="match status" value="1"/>
</dbReference>
<feature type="transmembrane region" description="Helical" evidence="1">
    <location>
        <begin position="12"/>
        <end position="30"/>
    </location>
</feature>
<dbReference type="PANTHER" id="PTHR30092:SF0">
    <property type="entry name" value="INNER MEMBRANE PROTEIN CRED"/>
    <property type="match status" value="1"/>
</dbReference>
<feature type="transmembrane region" description="Helical" evidence="1">
    <location>
        <begin position="435"/>
        <end position="452"/>
    </location>
</feature>
<feature type="transmembrane region" description="Helical" evidence="1">
    <location>
        <begin position="458"/>
        <end position="476"/>
    </location>
</feature>
<keyword evidence="1" id="KW-0812">Transmembrane</keyword>
<keyword evidence="3" id="KW-1185">Reference proteome</keyword>
<name>A0AAE3T1D2_9BURK</name>
<dbReference type="AlphaFoldDB" id="A0AAE3T1D2"/>
<feature type="transmembrane region" description="Helical" evidence="1">
    <location>
        <begin position="406"/>
        <end position="428"/>
    </location>
</feature>
<dbReference type="Pfam" id="PF06123">
    <property type="entry name" value="CreD"/>
    <property type="match status" value="1"/>
</dbReference>
<evidence type="ECO:0000313" key="3">
    <source>
        <dbReference type="Proteomes" id="UP001212602"/>
    </source>
</evidence>
<dbReference type="Proteomes" id="UP001212602">
    <property type="component" value="Unassembled WGS sequence"/>
</dbReference>
<dbReference type="PIRSF" id="PIRSF004548">
    <property type="entry name" value="CreD"/>
    <property type="match status" value="1"/>
</dbReference>
<organism evidence="2 3">
    <name type="scientific">Xenophilus arseniciresistens</name>
    <dbReference type="NCBI Taxonomy" id="1283306"/>
    <lineage>
        <taxon>Bacteria</taxon>
        <taxon>Pseudomonadati</taxon>
        <taxon>Pseudomonadota</taxon>
        <taxon>Betaproteobacteria</taxon>
        <taxon>Burkholderiales</taxon>
        <taxon>Comamonadaceae</taxon>
        <taxon>Xenophilus</taxon>
    </lineage>
</organism>
<gene>
    <name evidence="2" type="primary">creD</name>
    <name evidence="2" type="ORF">PGB34_22470</name>
</gene>
<reference evidence="2" key="1">
    <citation type="submission" date="2023-01" db="EMBL/GenBank/DDBJ databases">
        <title>Xenophilus mangrovi sp. nov., isolated from soil of Mangrove nature reserve.</title>
        <authorList>
            <person name="Xu S."/>
            <person name="Liu Z."/>
            <person name="Xu Y."/>
        </authorList>
    </citation>
    <scope>NUCLEOTIDE SEQUENCE</scope>
    <source>
        <strain evidence="2">YW8</strain>
    </source>
</reference>
<keyword evidence="1" id="KW-0472">Membrane</keyword>
<comment type="caution">
    <text evidence="2">The sequence shown here is derived from an EMBL/GenBank/DDBJ whole genome shotgun (WGS) entry which is preliminary data.</text>
</comment>
<feature type="transmembrane region" description="Helical" evidence="1">
    <location>
        <begin position="379"/>
        <end position="400"/>
    </location>
</feature>
<dbReference type="EMBL" id="JAQIPB010000014">
    <property type="protein sequence ID" value="MDA7419147.1"/>
    <property type="molecule type" value="Genomic_DNA"/>
</dbReference>
<sequence length="503" mass="53682">MLNVKTLRHSALAKVAALIVLMLLLCIPLGEIGSLVAERRGSRDEAVQELAATHAGAQTLTGPLLLLPWTEHWVEDQRNSEGEIIGQVARHKRRQTLLMPEQLRIEGQMLPESRYRGIFEVLFYKLDGRLSGRFQIPTQPPAPTEKGGRLEMGMPMLALSLSDVRGIVGMPQATLGGLTLKFRPGIPGVPGQGIHAPLPPEALKALQAGPGFDMKLQLVGQNRLDIVPLAEDTQAHLTSPWPHPAFGGRFLASERTVTDSGFDARWQISSLTSDARSQLARHLKAEAPTALSPAAACDGSVGCAASAATAQAMQAADYGAAEAARASTGSIDTFAVSLAQPVDVYTMSHRAAKYGALIIGLVLLGCFMFELFRQLRLHPVQYGLVGLSIALFFLLLVALSEKLSFWQAYALSACASVLLLMAYFSAVLGSARRGLGLGAFVGVLYAALYGLLASESNALLLGALLTFGMLATLMLLTRNVDWYALSNGSDRPGIRPAAPAVKS</sequence>
<dbReference type="GO" id="GO:0005886">
    <property type="term" value="C:plasma membrane"/>
    <property type="evidence" value="ECO:0007669"/>
    <property type="project" value="TreeGrafter"/>
</dbReference>
<dbReference type="RefSeq" id="WP_271430347.1">
    <property type="nucleotide sequence ID" value="NZ_JAQIPB010000014.1"/>
</dbReference>